<dbReference type="InterPro" id="IPR023139">
    <property type="entry name" value="PBDC1-like_dom_sf"/>
</dbReference>
<sequence>MSFKESDFTSLASRDIAAQLTQDVQQYANDPSCEVAWACKAAERASIHMNLLLGCNTVELSLNKQHAAIYECFREMFPEMNVENVAEADLKGENKMKWFTFCERFKDSVEEYNLGTILRMRADGAYSEENTIIVPKIIFLAIEAARNKEGVNERAKEHYKREHERINREGGNIC</sequence>
<proteinExistence type="predicted"/>
<organism evidence="2 3">
    <name type="scientific">Toxocara canis</name>
    <name type="common">Canine roundworm</name>
    <dbReference type="NCBI Taxonomy" id="6265"/>
    <lineage>
        <taxon>Eukaryota</taxon>
        <taxon>Metazoa</taxon>
        <taxon>Ecdysozoa</taxon>
        <taxon>Nematoda</taxon>
        <taxon>Chromadorea</taxon>
        <taxon>Rhabditida</taxon>
        <taxon>Spirurina</taxon>
        <taxon>Ascaridomorpha</taxon>
        <taxon>Ascaridoidea</taxon>
        <taxon>Toxocaridae</taxon>
        <taxon>Toxocara</taxon>
    </lineage>
</organism>
<name>A0A0B2VSU5_TOXCA</name>
<gene>
    <name evidence="2" type="primary">Pbdc1</name>
    <name evidence="2" type="ORF">Tcan_12246</name>
</gene>
<feature type="domain" description="Polysaccharide biosynthesis" evidence="1">
    <location>
        <begin position="34"/>
        <end position="155"/>
    </location>
</feature>
<dbReference type="PANTHER" id="PTHR13410:SF9">
    <property type="entry name" value="PROTEIN PBDC1"/>
    <property type="match status" value="1"/>
</dbReference>
<dbReference type="OMA" id="IQFYAFE"/>
<dbReference type="OrthoDB" id="10248897at2759"/>
<dbReference type="InterPro" id="IPR021148">
    <property type="entry name" value="Polysacc_synth_dom"/>
</dbReference>
<comment type="caution">
    <text evidence="2">The sequence shown here is derived from an EMBL/GenBank/DDBJ whole genome shotgun (WGS) entry which is preliminary data.</text>
</comment>
<dbReference type="AlphaFoldDB" id="A0A0B2VSU5"/>
<dbReference type="PANTHER" id="PTHR13410">
    <property type="entry name" value="PROTEIN PBDC1"/>
    <property type="match status" value="1"/>
</dbReference>
<dbReference type="Pfam" id="PF04669">
    <property type="entry name" value="PBDC1"/>
    <property type="match status" value="1"/>
</dbReference>
<evidence type="ECO:0000313" key="2">
    <source>
        <dbReference type="EMBL" id="KHN84379.1"/>
    </source>
</evidence>
<dbReference type="Gene3D" id="1.10.3560.10">
    <property type="entry name" value="yst0336 like domain"/>
    <property type="match status" value="1"/>
</dbReference>
<evidence type="ECO:0000313" key="3">
    <source>
        <dbReference type="Proteomes" id="UP000031036"/>
    </source>
</evidence>
<reference evidence="2 3" key="1">
    <citation type="submission" date="2014-11" db="EMBL/GenBank/DDBJ databases">
        <title>Genetic blueprint of the zoonotic pathogen Toxocara canis.</title>
        <authorList>
            <person name="Zhu X.-Q."/>
            <person name="Korhonen P.K."/>
            <person name="Cai H."/>
            <person name="Young N.D."/>
            <person name="Nejsum P."/>
            <person name="von Samson-Himmelstjerna G."/>
            <person name="Boag P.R."/>
            <person name="Tan P."/>
            <person name="Li Q."/>
            <person name="Min J."/>
            <person name="Yang Y."/>
            <person name="Wang X."/>
            <person name="Fang X."/>
            <person name="Hall R.S."/>
            <person name="Hofmann A."/>
            <person name="Sternberg P.W."/>
            <person name="Jex A.R."/>
            <person name="Gasser R.B."/>
        </authorList>
    </citation>
    <scope>NUCLEOTIDE SEQUENCE [LARGE SCALE GENOMIC DNA]</scope>
    <source>
        <strain evidence="2">PN_DK_2014</strain>
    </source>
</reference>
<dbReference type="InterPro" id="IPR008476">
    <property type="entry name" value="PBDC1_metazoa/fungi"/>
</dbReference>
<accession>A0A0B2VSU5</accession>
<dbReference type="GO" id="GO:0005737">
    <property type="term" value="C:cytoplasm"/>
    <property type="evidence" value="ECO:0007669"/>
    <property type="project" value="TreeGrafter"/>
</dbReference>
<dbReference type="Proteomes" id="UP000031036">
    <property type="component" value="Unassembled WGS sequence"/>
</dbReference>
<keyword evidence="3" id="KW-1185">Reference proteome</keyword>
<protein>
    <submittedName>
        <fullName evidence="2">Protein PBDC1</fullName>
    </submittedName>
</protein>
<dbReference type="EMBL" id="JPKZ01000987">
    <property type="protein sequence ID" value="KHN84379.1"/>
    <property type="molecule type" value="Genomic_DNA"/>
</dbReference>
<evidence type="ECO:0000259" key="1">
    <source>
        <dbReference type="Pfam" id="PF04669"/>
    </source>
</evidence>
<dbReference type="STRING" id="6265.A0A0B2VSU5"/>